<dbReference type="Pfam" id="PF07992">
    <property type="entry name" value="Pyr_redox_2"/>
    <property type="match status" value="1"/>
</dbReference>
<accession>A0ABR7X3C5</accession>
<dbReference type="RefSeq" id="WP_191174159.1">
    <property type="nucleotide sequence ID" value="NZ_JACWMW010000001.1"/>
</dbReference>
<keyword evidence="9" id="KW-1133">Transmembrane helix</keyword>
<evidence type="ECO:0000256" key="1">
    <source>
        <dbReference type="ARBA" id="ARBA00005272"/>
    </source>
</evidence>
<comment type="caution">
    <text evidence="12">The sequence shown here is derived from an EMBL/GenBank/DDBJ whole genome shotgun (WGS) entry which is preliminary data.</text>
</comment>
<gene>
    <name evidence="12" type="ORF">IDJ75_03200</name>
</gene>
<dbReference type="EC" id="1.6.5.9" evidence="2"/>
<dbReference type="EMBL" id="JACWMW010000001">
    <property type="protein sequence ID" value="MBD1384272.1"/>
    <property type="molecule type" value="Genomic_DNA"/>
</dbReference>
<dbReference type="PRINTS" id="PR00368">
    <property type="entry name" value="FADPNR"/>
</dbReference>
<keyword evidence="9" id="KW-0812">Transmembrane</keyword>
<protein>
    <recommendedName>
        <fullName evidence="2">NADH:ubiquinone reductase (non-electrogenic)</fullName>
        <ecNumber evidence="2">1.6.5.9</ecNumber>
    </recommendedName>
</protein>
<dbReference type="Gene3D" id="3.50.50.100">
    <property type="match status" value="1"/>
</dbReference>
<evidence type="ECO:0000259" key="11">
    <source>
        <dbReference type="Pfam" id="PF22366"/>
    </source>
</evidence>
<evidence type="ECO:0000256" key="9">
    <source>
        <dbReference type="SAM" id="Phobius"/>
    </source>
</evidence>
<evidence type="ECO:0000313" key="13">
    <source>
        <dbReference type="Proteomes" id="UP000618754"/>
    </source>
</evidence>
<evidence type="ECO:0000256" key="7">
    <source>
        <dbReference type="ARBA" id="ARBA00023027"/>
    </source>
</evidence>
<organism evidence="12 13">
    <name type="scientific">Mucilaginibacter rigui</name>
    <dbReference type="NCBI Taxonomy" id="534635"/>
    <lineage>
        <taxon>Bacteria</taxon>
        <taxon>Pseudomonadati</taxon>
        <taxon>Bacteroidota</taxon>
        <taxon>Sphingobacteriia</taxon>
        <taxon>Sphingobacteriales</taxon>
        <taxon>Sphingobacteriaceae</taxon>
        <taxon>Mucilaginibacter</taxon>
    </lineage>
</organism>
<feature type="transmembrane region" description="Helical" evidence="9">
    <location>
        <begin position="383"/>
        <end position="405"/>
    </location>
</feature>
<keyword evidence="6" id="KW-0560">Oxidoreductase</keyword>
<dbReference type="InterPro" id="IPR054585">
    <property type="entry name" value="NDH2-like_C"/>
</dbReference>
<evidence type="ECO:0000256" key="6">
    <source>
        <dbReference type="ARBA" id="ARBA00023002"/>
    </source>
</evidence>
<dbReference type="InterPro" id="IPR045024">
    <property type="entry name" value="NDH-2"/>
</dbReference>
<proteinExistence type="inferred from homology"/>
<keyword evidence="9" id="KW-0472">Membrane</keyword>
<keyword evidence="4" id="KW-0274">FAD</keyword>
<dbReference type="InterPro" id="IPR036188">
    <property type="entry name" value="FAD/NAD-bd_sf"/>
</dbReference>
<evidence type="ECO:0000256" key="3">
    <source>
        <dbReference type="ARBA" id="ARBA00022630"/>
    </source>
</evidence>
<evidence type="ECO:0000313" key="12">
    <source>
        <dbReference type="EMBL" id="MBD1384272.1"/>
    </source>
</evidence>
<dbReference type="Proteomes" id="UP000618754">
    <property type="component" value="Unassembled WGS sequence"/>
</dbReference>
<dbReference type="PANTHER" id="PTHR43706">
    <property type="entry name" value="NADH DEHYDROGENASE"/>
    <property type="match status" value="1"/>
</dbReference>
<evidence type="ECO:0000256" key="2">
    <source>
        <dbReference type="ARBA" id="ARBA00012637"/>
    </source>
</evidence>
<keyword evidence="7" id="KW-0520">NAD</keyword>
<evidence type="ECO:0000256" key="5">
    <source>
        <dbReference type="ARBA" id="ARBA00022946"/>
    </source>
</evidence>
<dbReference type="PANTHER" id="PTHR43706:SF47">
    <property type="entry name" value="EXTERNAL NADH-UBIQUINONE OXIDOREDUCTASE 1, MITOCHONDRIAL-RELATED"/>
    <property type="match status" value="1"/>
</dbReference>
<feature type="domain" description="FAD/NAD(P)-binding" evidence="10">
    <location>
        <begin position="19"/>
        <end position="339"/>
    </location>
</feature>
<evidence type="ECO:0000259" key="10">
    <source>
        <dbReference type="Pfam" id="PF07992"/>
    </source>
</evidence>
<dbReference type="PRINTS" id="PR00411">
    <property type="entry name" value="PNDRDTASEI"/>
</dbReference>
<dbReference type="InterPro" id="IPR023753">
    <property type="entry name" value="FAD/NAD-binding_dom"/>
</dbReference>
<evidence type="ECO:0000256" key="4">
    <source>
        <dbReference type="ARBA" id="ARBA00022827"/>
    </source>
</evidence>
<comment type="catalytic activity">
    <reaction evidence="8">
        <text>a quinone + NADH + H(+) = a quinol + NAD(+)</text>
        <dbReference type="Rhea" id="RHEA:46160"/>
        <dbReference type="ChEBI" id="CHEBI:15378"/>
        <dbReference type="ChEBI" id="CHEBI:24646"/>
        <dbReference type="ChEBI" id="CHEBI:57540"/>
        <dbReference type="ChEBI" id="CHEBI:57945"/>
        <dbReference type="ChEBI" id="CHEBI:132124"/>
        <dbReference type="EC" id="1.6.5.9"/>
    </reaction>
</comment>
<comment type="similarity">
    <text evidence="1">Belongs to the NADH dehydrogenase family.</text>
</comment>
<keyword evidence="13" id="KW-1185">Reference proteome</keyword>
<name>A0ABR7X3C5_9SPHI</name>
<dbReference type="Pfam" id="PF22366">
    <property type="entry name" value="NDH2_C"/>
    <property type="match status" value="1"/>
</dbReference>
<keyword evidence="5" id="KW-0809">Transit peptide</keyword>
<sequence length="434" mass="48308">MSDLSNPTAFTGNQPVTAKKIVVIGGGFAGVNFAQNVAKNKNYQVTLVDKNNYNYFPPLLYQVSTSFLEPSSISYPFRKLFRKDNIRFRMGEPVKIDPVTKTIYLNDGELDYDYLVFASGAKTNFFGNENIEKNAIPMKTIDDGLRMRNALLQTLEEAAITKDPIERKKLLTIVVAGGGPTGVEVSGMLAEMKNYIFPKDYPELINQPGGIYIVDGSPALLGAMSEKTHQEAYNVLTKLGVKVKLNLHVNDYVDGKILLSNGEVIESNTLIWAAGITANTFEGIPATSLGPGRRMMTDEHNKVLGLENIYSIGDACILTTDPDYPKGHPQIAQVAIQQGKTLANNFIAMAKGQPLKPFIYFDKGDMAIIGRNKAVVDLFKHKVHFRGIIALFMWLFIHLISLVNYRNKLRTLYNWAVAYISRDQSFRMIFKSGV</sequence>
<keyword evidence="3" id="KW-0285">Flavoprotein</keyword>
<reference evidence="12 13" key="1">
    <citation type="submission" date="2020-09" db="EMBL/GenBank/DDBJ databases">
        <title>Novel species of Mucilaginibacter isolated from a glacier on the Tibetan Plateau.</title>
        <authorList>
            <person name="Liu Q."/>
            <person name="Xin Y.-H."/>
        </authorList>
    </citation>
    <scope>NUCLEOTIDE SEQUENCE [LARGE SCALE GENOMIC DNA]</scope>
    <source>
        <strain evidence="12 13">CGMCC 1.13878</strain>
    </source>
</reference>
<dbReference type="SUPFAM" id="SSF51905">
    <property type="entry name" value="FAD/NAD(P)-binding domain"/>
    <property type="match status" value="2"/>
</dbReference>
<evidence type="ECO:0000256" key="8">
    <source>
        <dbReference type="ARBA" id="ARBA00047599"/>
    </source>
</evidence>
<feature type="domain" description="External alternative NADH-ubiquinone oxidoreductase-like C-terminal" evidence="11">
    <location>
        <begin position="363"/>
        <end position="419"/>
    </location>
</feature>